<proteinExistence type="predicted"/>
<keyword evidence="5 8" id="KW-0812">Transmembrane</keyword>
<dbReference type="GO" id="GO:0016763">
    <property type="term" value="F:pentosyltransferase activity"/>
    <property type="evidence" value="ECO:0007669"/>
    <property type="project" value="TreeGrafter"/>
</dbReference>
<evidence type="ECO:0000256" key="2">
    <source>
        <dbReference type="ARBA" id="ARBA00022475"/>
    </source>
</evidence>
<feature type="transmembrane region" description="Helical" evidence="8">
    <location>
        <begin position="124"/>
        <end position="157"/>
    </location>
</feature>
<feature type="transmembrane region" description="Helical" evidence="8">
    <location>
        <begin position="291"/>
        <end position="315"/>
    </location>
</feature>
<evidence type="ECO:0000256" key="8">
    <source>
        <dbReference type="SAM" id="Phobius"/>
    </source>
</evidence>
<feature type="transmembrane region" description="Helical" evidence="8">
    <location>
        <begin position="163"/>
        <end position="182"/>
    </location>
</feature>
<evidence type="ECO:0000256" key="1">
    <source>
        <dbReference type="ARBA" id="ARBA00004651"/>
    </source>
</evidence>
<evidence type="ECO:0000256" key="7">
    <source>
        <dbReference type="ARBA" id="ARBA00023136"/>
    </source>
</evidence>
<dbReference type="PANTHER" id="PTHR33908:SF11">
    <property type="entry name" value="MEMBRANE PROTEIN"/>
    <property type="match status" value="1"/>
</dbReference>
<evidence type="ECO:0000256" key="3">
    <source>
        <dbReference type="ARBA" id="ARBA00022676"/>
    </source>
</evidence>
<feature type="transmembrane region" description="Helical" evidence="8">
    <location>
        <begin position="94"/>
        <end position="112"/>
    </location>
</feature>
<keyword evidence="10" id="KW-1185">Reference proteome</keyword>
<dbReference type="GO" id="GO:0005886">
    <property type="term" value="C:plasma membrane"/>
    <property type="evidence" value="ECO:0007669"/>
    <property type="project" value="UniProtKB-SubCell"/>
</dbReference>
<dbReference type="EMBL" id="BGZO01000003">
    <property type="protein sequence ID" value="GBR75524.1"/>
    <property type="molecule type" value="Genomic_DNA"/>
</dbReference>
<dbReference type="GO" id="GO:0009103">
    <property type="term" value="P:lipopolysaccharide biosynthetic process"/>
    <property type="evidence" value="ECO:0007669"/>
    <property type="project" value="UniProtKB-ARBA"/>
</dbReference>
<evidence type="ECO:0000313" key="10">
    <source>
        <dbReference type="Proteomes" id="UP000275925"/>
    </source>
</evidence>
<dbReference type="Proteomes" id="UP000275925">
    <property type="component" value="Unassembled WGS sequence"/>
</dbReference>
<comment type="subcellular location">
    <subcellularLocation>
        <location evidence="1">Cell membrane</location>
        <topology evidence="1">Multi-pass membrane protein</topology>
    </subcellularLocation>
</comment>
<protein>
    <submittedName>
        <fullName evidence="9">Dolichyl-phosphate-mannose-protein mannosyltransferase family</fullName>
    </submittedName>
</protein>
<keyword evidence="2" id="KW-1003">Cell membrane</keyword>
<dbReference type="InterPro" id="IPR050297">
    <property type="entry name" value="LipidA_mod_glycosyltrf_83"/>
</dbReference>
<reference evidence="9 10" key="1">
    <citation type="journal article" date="2019" name="ISME J.">
        <title>Genome analyses of uncultured TG2/ZB3 bacteria in 'Margulisbacteria' specifically attached to ectosymbiotic spirochetes of protists in the termite gut.</title>
        <authorList>
            <person name="Utami Y.D."/>
            <person name="Kuwahara H."/>
            <person name="Igai K."/>
            <person name="Murakami T."/>
            <person name="Sugaya K."/>
            <person name="Morikawa T."/>
            <person name="Nagura Y."/>
            <person name="Yuki M."/>
            <person name="Deevong P."/>
            <person name="Inoue T."/>
            <person name="Kihara K."/>
            <person name="Lo N."/>
            <person name="Yamada A."/>
            <person name="Ohkuma M."/>
            <person name="Hongoh Y."/>
        </authorList>
    </citation>
    <scope>NUCLEOTIDE SEQUENCE [LARGE SCALE GENOMIC DNA]</scope>
    <source>
        <strain evidence="9">NkOx7-02</strain>
    </source>
</reference>
<evidence type="ECO:0000313" key="9">
    <source>
        <dbReference type="EMBL" id="GBR75524.1"/>
    </source>
</evidence>
<evidence type="ECO:0000256" key="4">
    <source>
        <dbReference type="ARBA" id="ARBA00022679"/>
    </source>
</evidence>
<evidence type="ECO:0000256" key="5">
    <source>
        <dbReference type="ARBA" id="ARBA00022692"/>
    </source>
</evidence>
<organism evidence="9 10">
    <name type="scientific">Candidatus Termititenax persephonae</name>
    <dbReference type="NCBI Taxonomy" id="2218525"/>
    <lineage>
        <taxon>Bacteria</taxon>
        <taxon>Bacillati</taxon>
        <taxon>Candidatus Margulisiibacteriota</taxon>
        <taxon>Candidatus Termititenacia</taxon>
        <taxon>Candidatus Termititenacales</taxon>
        <taxon>Candidatus Termititenacaceae</taxon>
        <taxon>Candidatus Termititenax</taxon>
    </lineage>
</organism>
<sequence>MQTAQNLRLHAFFSIDGATPDYNRTPGYPLFLAAIYALGQNNTAVVLGQILLAAWGLYLLYRALILLRVTPSLAALGGAALLPNLTSYIHSWNIAPETLFEFCLILAFYFLIRFCTQGQRPSDFLLFSLALNYALWTRPILMYFNLLVIVLLFLFFSFRKISLFGPLLFLICFVVMFGGWSYRNYTHSGVFIFSTIANYNMQKYYAPIITMAQSSLDEKAAQTYHDQLFTRQYPQAANLNAAQLSVLQKKYGWNFIRANFPAYLWCSFSGLFVLLFGPSQTYLFSILPSTLAYVVSGLYAVYLAFVYLIFIFSLIANYQKTFHLAQLALILLSAYLAATSAIMGDSRFRAPFFALLTACAIINTAQYFGFTEQDAALPQ</sequence>
<gene>
    <name evidence="9" type="ORF">NO2_0191</name>
</gene>
<name>A0A388TFV8_9BACT</name>
<keyword evidence="7 8" id="KW-0472">Membrane</keyword>
<feature type="transmembrane region" description="Helical" evidence="8">
    <location>
        <begin position="350"/>
        <end position="370"/>
    </location>
</feature>
<feature type="transmembrane region" description="Helical" evidence="8">
    <location>
        <begin position="327"/>
        <end position="344"/>
    </location>
</feature>
<dbReference type="PANTHER" id="PTHR33908">
    <property type="entry name" value="MANNOSYLTRANSFERASE YKCB-RELATED"/>
    <property type="match status" value="1"/>
</dbReference>
<keyword evidence="4" id="KW-0808">Transferase</keyword>
<keyword evidence="6 8" id="KW-1133">Transmembrane helix</keyword>
<feature type="transmembrane region" description="Helical" evidence="8">
    <location>
        <begin position="260"/>
        <end position="279"/>
    </location>
</feature>
<evidence type="ECO:0000256" key="6">
    <source>
        <dbReference type="ARBA" id="ARBA00022989"/>
    </source>
</evidence>
<keyword evidence="3 9" id="KW-0328">Glycosyltransferase</keyword>
<accession>A0A388TFV8</accession>
<comment type="caution">
    <text evidence="9">The sequence shown here is derived from an EMBL/GenBank/DDBJ whole genome shotgun (WGS) entry which is preliminary data.</text>
</comment>
<dbReference type="AlphaFoldDB" id="A0A388TFV8"/>